<keyword evidence="8 10" id="KW-0460">Magnesium</keyword>
<comment type="caution">
    <text evidence="10">Lacks conserved residue(s) required for the propagation of feature annotation.</text>
</comment>
<dbReference type="EMBL" id="JBHUEO010000038">
    <property type="protein sequence ID" value="MFD1707677.1"/>
    <property type="molecule type" value="Genomic_DNA"/>
</dbReference>
<dbReference type="InterPro" id="IPR039657">
    <property type="entry name" value="Dimethylallyltransferase"/>
</dbReference>
<dbReference type="NCBIfam" id="TIGR00174">
    <property type="entry name" value="miaA"/>
    <property type="match status" value="1"/>
</dbReference>
<evidence type="ECO:0000256" key="10">
    <source>
        <dbReference type="HAMAP-Rule" id="MF_00185"/>
    </source>
</evidence>
<evidence type="ECO:0000256" key="7">
    <source>
        <dbReference type="ARBA" id="ARBA00022840"/>
    </source>
</evidence>
<dbReference type="RefSeq" id="WP_380774471.1">
    <property type="nucleotide sequence ID" value="NZ_JBHUEO010000038.1"/>
</dbReference>
<evidence type="ECO:0000256" key="4">
    <source>
        <dbReference type="ARBA" id="ARBA00022679"/>
    </source>
</evidence>
<comment type="subunit">
    <text evidence="10">Monomer.</text>
</comment>
<proteinExistence type="inferred from homology"/>
<comment type="catalytic activity">
    <reaction evidence="9 10">
        <text>adenosine(37) in tRNA + dimethylallyl diphosphate = N(6)-dimethylallyladenosine(37) in tRNA + diphosphate</text>
        <dbReference type="Rhea" id="RHEA:26482"/>
        <dbReference type="Rhea" id="RHEA-COMP:10162"/>
        <dbReference type="Rhea" id="RHEA-COMP:10375"/>
        <dbReference type="ChEBI" id="CHEBI:33019"/>
        <dbReference type="ChEBI" id="CHEBI:57623"/>
        <dbReference type="ChEBI" id="CHEBI:74411"/>
        <dbReference type="ChEBI" id="CHEBI:74415"/>
        <dbReference type="EC" id="2.5.1.75"/>
    </reaction>
</comment>
<dbReference type="Gene3D" id="1.10.20.140">
    <property type="match status" value="1"/>
</dbReference>
<keyword evidence="4 10" id="KW-0808">Transferase</keyword>
<dbReference type="Pfam" id="PF01715">
    <property type="entry name" value="IPPT"/>
    <property type="match status" value="1"/>
</dbReference>
<keyword evidence="6 10" id="KW-0547">Nucleotide-binding</keyword>
<keyword evidence="13" id="KW-1185">Reference proteome</keyword>
<keyword evidence="7 10" id="KW-0067">ATP-binding</keyword>
<evidence type="ECO:0000313" key="12">
    <source>
        <dbReference type="EMBL" id="MFD1707677.1"/>
    </source>
</evidence>
<evidence type="ECO:0000256" key="9">
    <source>
        <dbReference type="ARBA" id="ARBA00049563"/>
    </source>
</evidence>
<dbReference type="SUPFAM" id="SSF52540">
    <property type="entry name" value="P-loop containing nucleoside triphosphate hydrolases"/>
    <property type="match status" value="2"/>
</dbReference>
<dbReference type="Proteomes" id="UP001597301">
    <property type="component" value="Unassembled WGS sequence"/>
</dbReference>
<comment type="cofactor">
    <cofactor evidence="1 10">
        <name>Mg(2+)</name>
        <dbReference type="ChEBI" id="CHEBI:18420"/>
    </cofactor>
</comment>
<accession>A0ABW4KI98</accession>
<dbReference type="GO" id="GO:0052381">
    <property type="term" value="F:tRNA dimethylallyltransferase activity"/>
    <property type="evidence" value="ECO:0007669"/>
    <property type="project" value="UniProtKB-EC"/>
</dbReference>
<feature type="site" description="Interaction with substrate tRNA" evidence="10">
    <location>
        <position position="103"/>
    </location>
</feature>
<dbReference type="PANTHER" id="PTHR11088">
    <property type="entry name" value="TRNA DIMETHYLALLYLTRANSFERASE"/>
    <property type="match status" value="1"/>
</dbReference>
<keyword evidence="5 10" id="KW-0819">tRNA processing</keyword>
<evidence type="ECO:0000256" key="1">
    <source>
        <dbReference type="ARBA" id="ARBA00001946"/>
    </source>
</evidence>
<evidence type="ECO:0000256" key="3">
    <source>
        <dbReference type="ARBA" id="ARBA00005842"/>
    </source>
</evidence>
<dbReference type="Gene3D" id="3.40.50.300">
    <property type="entry name" value="P-loop containing nucleotide triphosphate hydrolases"/>
    <property type="match status" value="1"/>
</dbReference>
<feature type="region of interest" description="Interaction with substrate tRNA" evidence="10">
    <location>
        <begin position="37"/>
        <end position="40"/>
    </location>
</feature>
<sequence>MNNKKKLIVLVGPTAVGKTKASIKIAKTFNCEIISGDSMQIYNGMDIGTAKIRPDEMEGIPHHLLDIRDPRESFSVAEFQEAVRKKIHQITERGSIPLLVGGTGLYVQSVLYDYQFTEMDNDPVYRKQLEERAALGEGPKLYKELQTVDPRSAQSIHPHNIKRVIRALEIHHLTGMKKSDRPTAKQDDLLYDAAVIGLTMEREKLYKRINKRVDLMMEEGLLQEVKYFYEQGIRDVPSVQAIGYKELYLYLDGSLTLEQAVELLKKNTRRFAKRQFTWFRNKMDVKWFDMTNEGEHLNQIEQIIHFIAGKLQIKANT</sequence>
<comment type="similarity">
    <text evidence="3 10">Belongs to the IPP transferase family.</text>
</comment>
<evidence type="ECO:0000256" key="8">
    <source>
        <dbReference type="ARBA" id="ARBA00022842"/>
    </source>
</evidence>
<feature type="binding site" evidence="10">
    <location>
        <begin position="14"/>
        <end position="19"/>
    </location>
    <ligand>
        <name>substrate</name>
    </ligand>
</feature>
<protein>
    <recommendedName>
        <fullName evidence="10">tRNA dimethylallyltransferase</fullName>
        <ecNumber evidence="10">2.5.1.75</ecNumber>
    </recommendedName>
    <alternativeName>
        <fullName evidence="10">Dimethylallyl diphosphate:tRNA dimethylallyltransferase</fullName>
        <shortName evidence="10">DMAPP:tRNA dimethylallyltransferase</shortName>
        <shortName evidence="10">DMATase</shortName>
    </alternativeName>
    <alternativeName>
        <fullName evidence="10">Isopentenyl-diphosphate:tRNA isopentenyltransferase</fullName>
        <shortName evidence="10">IPP transferase</shortName>
        <shortName evidence="10">IPPT</shortName>
        <shortName evidence="10">IPTase</shortName>
    </alternativeName>
</protein>
<feature type="domain" description="Guanylate kinase-like" evidence="11">
    <location>
        <begin position="5"/>
        <end position="214"/>
    </location>
</feature>
<dbReference type="InterPro" id="IPR008144">
    <property type="entry name" value="Guanylate_kin-like_dom"/>
</dbReference>
<gene>
    <name evidence="10 12" type="primary">miaA</name>
    <name evidence="12" type="ORF">ACFSCZ_13180</name>
</gene>
<dbReference type="InterPro" id="IPR027417">
    <property type="entry name" value="P-loop_NTPase"/>
</dbReference>
<dbReference type="InterPro" id="IPR018022">
    <property type="entry name" value="IPT"/>
</dbReference>
<organism evidence="12 13">
    <name type="scientific">Siminovitchia sediminis</name>
    <dbReference type="NCBI Taxonomy" id="1274353"/>
    <lineage>
        <taxon>Bacteria</taxon>
        <taxon>Bacillati</taxon>
        <taxon>Bacillota</taxon>
        <taxon>Bacilli</taxon>
        <taxon>Bacillales</taxon>
        <taxon>Bacillaceae</taxon>
        <taxon>Siminovitchia</taxon>
    </lineage>
</organism>
<evidence type="ECO:0000259" key="11">
    <source>
        <dbReference type="PROSITE" id="PS50052"/>
    </source>
</evidence>
<dbReference type="EC" id="2.5.1.75" evidence="10"/>
<comment type="function">
    <text evidence="2 10">Catalyzes the transfer of a dimethylallyl group onto the adenine at position 37 in tRNAs that read codons beginning with uridine, leading to the formation of N6-(dimethylallyl)adenosine (i(6)A).</text>
</comment>
<evidence type="ECO:0000313" key="13">
    <source>
        <dbReference type="Proteomes" id="UP001597301"/>
    </source>
</evidence>
<dbReference type="PANTHER" id="PTHR11088:SF60">
    <property type="entry name" value="TRNA DIMETHYLALLYLTRANSFERASE"/>
    <property type="match status" value="1"/>
</dbReference>
<name>A0ABW4KI98_9BACI</name>
<reference evidence="13" key="1">
    <citation type="journal article" date="2019" name="Int. J. Syst. Evol. Microbiol.">
        <title>The Global Catalogue of Microorganisms (GCM) 10K type strain sequencing project: providing services to taxonomists for standard genome sequencing and annotation.</title>
        <authorList>
            <consortium name="The Broad Institute Genomics Platform"/>
            <consortium name="The Broad Institute Genome Sequencing Center for Infectious Disease"/>
            <person name="Wu L."/>
            <person name="Ma J."/>
        </authorList>
    </citation>
    <scope>NUCLEOTIDE SEQUENCE [LARGE SCALE GENOMIC DNA]</scope>
    <source>
        <strain evidence="13">CGMCC 1.12295</strain>
    </source>
</reference>
<feature type="site" description="Interaction with substrate tRNA" evidence="10">
    <location>
        <position position="126"/>
    </location>
</feature>
<evidence type="ECO:0000256" key="6">
    <source>
        <dbReference type="ARBA" id="ARBA00022741"/>
    </source>
</evidence>
<feature type="binding site" evidence="10">
    <location>
        <begin position="12"/>
        <end position="19"/>
    </location>
    <ligand>
        <name>ATP</name>
        <dbReference type="ChEBI" id="CHEBI:30616"/>
    </ligand>
</feature>
<dbReference type="PROSITE" id="PS50052">
    <property type="entry name" value="GUANYLATE_KINASE_2"/>
    <property type="match status" value="1"/>
</dbReference>
<evidence type="ECO:0000256" key="5">
    <source>
        <dbReference type="ARBA" id="ARBA00022694"/>
    </source>
</evidence>
<evidence type="ECO:0000256" key="2">
    <source>
        <dbReference type="ARBA" id="ARBA00003213"/>
    </source>
</evidence>
<dbReference type="HAMAP" id="MF_00185">
    <property type="entry name" value="IPP_trans"/>
    <property type="match status" value="1"/>
</dbReference>
<comment type="caution">
    <text evidence="12">The sequence shown here is derived from an EMBL/GenBank/DDBJ whole genome shotgun (WGS) entry which is preliminary data.</text>
</comment>